<dbReference type="AlphaFoldDB" id="A0A2P2R302"/>
<proteinExistence type="predicted"/>
<evidence type="ECO:0000313" key="1">
    <source>
        <dbReference type="EMBL" id="MBX73560.1"/>
    </source>
</evidence>
<name>A0A2P2R302_RHIMU</name>
<accession>A0A2P2R302</accession>
<protein>
    <submittedName>
        <fullName evidence="1">Uncharacterized protein</fullName>
    </submittedName>
</protein>
<reference evidence="1" key="1">
    <citation type="submission" date="2018-02" db="EMBL/GenBank/DDBJ databases">
        <title>Rhizophora mucronata_Transcriptome.</title>
        <authorList>
            <person name="Meera S.P."/>
            <person name="Sreeshan A."/>
            <person name="Augustine A."/>
        </authorList>
    </citation>
    <scope>NUCLEOTIDE SEQUENCE</scope>
    <source>
        <tissue evidence="1">Leaf</tissue>
    </source>
</reference>
<dbReference type="EMBL" id="GGEC01093076">
    <property type="protein sequence ID" value="MBX73560.1"/>
    <property type="molecule type" value="Transcribed_RNA"/>
</dbReference>
<organism evidence="1">
    <name type="scientific">Rhizophora mucronata</name>
    <name type="common">Asiatic mangrove</name>
    <dbReference type="NCBI Taxonomy" id="61149"/>
    <lineage>
        <taxon>Eukaryota</taxon>
        <taxon>Viridiplantae</taxon>
        <taxon>Streptophyta</taxon>
        <taxon>Embryophyta</taxon>
        <taxon>Tracheophyta</taxon>
        <taxon>Spermatophyta</taxon>
        <taxon>Magnoliopsida</taxon>
        <taxon>eudicotyledons</taxon>
        <taxon>Gunneridae</taxon>
        <taxon>Pentapetalae</taxon>
        <taxon>rosids</taxon>
        <taxon>fabids</taxon>
        <taxon>Malpighiales</taxon>
        <taxon>Rhizophoraceae</taxon>
        <taxon>Rhizophora</taxon>
    </lineage>
</organism>
<sequence>MVTIDEEDIFIILSLLRINQTKI</sequence>